<feature type="non-terminal residue" evidence="2">
    <location>
        <position position="134"/>
    </location>
</feature>
<evidence type="ECO:0000313" key="2">
    <source>
        <dbReference type="EMBL" id="MBO0511920.1"/>
    </source>
</evidence>
<keyword evidence="1" id="KW-0812">Transmembrane</keyword>
<dbReference type="AlphaFoldDB" id="A0A939F7L9"/>
<feature type="transmembrane region" description="Helical" evidence="1">
    <location>
        <begin position="104"/>
        <end position="124"/>
    </location>
</feature>
<reference evidence="2" key="1">
    <citation type="submission" date="2021-03" db="EMBL/GenBank/DDBJ databases">
        <title>Streptomyces poriferae sp. nov., a novel marine sponge-derived Actinobacteria species with anti-MRSA activity.</title>
        <authorList>
            <person name="Sandoval-Powers M."/>
            <person name="Kralova S."/>
            <person name="Nguyen G.-S."/>
            <person name="Fawwal D."/>
            <person name="Degnes K."/>
            <person name="Klinkenberg G."/>
            <person name="Sletta H."/>
            <person name="Wentzel A."/>
            <person name="Liles M.R."/>
        </authorList>
    </citation>
    <scope>NUCLEOTIDE SEQUENCE</scope>
    <source>
        <strain evidence="2">DSM 41794</strain>
    </source>
</reference>
<keyword evidence="1" id="KW-0472">Membrane</keyword>
<feature type="transmembrane region" description="Helical" evidence="1">
    <location>
        <begin position="62"/>
        <end position="79"/>
    </location>
</feature>
<organism evidence="2 3">
    <name type="scientific">Streptomyces beijiangensis</name>
    <dbReference type="NCBI Taxonomy" id="163361"/>
    <lineage>
        <taxon>Bacteria</taxon>
        <taxon>Bacillati</taxon>
        <taxon>Actinomycetota</taxon>
        <taxon>Actinomycetes</taxon>
        <taxon>Kitasatosporales</taxon>
        <taxon>Streptomycetaceae</taxon>
        <taxon>Streptomyces</taxon>
    </lineage>
</organism>
<sequence>MNAFRTAETTRRGWGFFAAWAVVGAGFALALLTVLSIGLFVLPVAAGLALLLVRLKGSERGLPGIVSGLSAPLLYVAYLNRSGPGTVCTRSGTGEMCEEQWNPWLWLAAALIAVVGGVVVMLAVRRRQEQPHRQ</sequence>
<feature type="transmembrane region" description="Helical" evidence="1">
    <location>
        <begin position="37"/>
        <end position="55"/>
    </location>
</feature>
<gene>
    <name evidence="2" type="ORF">J0695_08835</name>
</gene>
<protein>
    <submittedName>
        <fullName evidence="2">Uncharacterized protein</fullName>
    </submittedName>
</protein>
<feature type="transmembrane region" description="Helical" evidence="1">
    <location>
        <begin position="12"/>
        <end position="31"/>
    </location>
</feature>
<dbReference type="Proteomes" id="UP000664167">
    <property type="component" value="Unassembled WGS sequence"/>
</dbReference>
<keyword evidence="1" id="KW-1133">Transmembrane helix</keyword>
<accession>A0A939F7L9</accession>
<name>A0A939F7L9_9ACTN</name>
<comment type="caution">
    <text evidence="2">The sequence shown here is derived from an EMBL/GenBank/DDBJ whole genome shotgun (WGS) entry which is preliminary data.</text>
</comment>
<evidence type="ECO:0000256" key="1">
    <source>
        <dbReference type="SAM" id="Phobius"/>
    </source>
</evidence>
<proteinExistence type="predicted"/>
<dbReference type="RefSeq" id="WP_206961322.1">
    <property type="nucleotide sequence ID" value="NZ_JAFLRJ010000077.1"/>
</dbReference>
<keyword evidence="3" id="KW-1185">Reference proteome</keyword>
<dbReference type="EMBL" id="JAFLRJ010000077">
    <property type="protein sequence ID" value="MBO0511920.1"/>
    <property type="molecule type" value="Genomic_DNA"/>
</dbReference>
<evidence type="ECO:0000313" key="3">
    <source>
        <dbReference type="Proteomes" id="UP000664167"/>
    </source>
</evidence>